<organism evidence="1 2">
    <name type="scientific">Sulfitobacter marinus</name>
    <dbReference type="NCBI Taxonomy" id="394264"/>
    <lineage>
        <taxon>Bacteria</taxon>
        <taxon>Pseudomonadati</taxon>
        <taxon>Pseudomonadota</taxon>
        <taxon>Alphaproteobacteria</taxon>
        <taxon>Rhodobacterales</taxon>
        <taxon>Roseobacteraceae</taxon>
        <taxon>Sulfitobacter</taxon>
    </lineage>
</organism>
<dbReference type="AlphaFoldDB" id="A0A1I6SFG1"/>
<evidence type="ECO:0000313" key="1">
    <source>
        <dbReference type="EMBL" id="SFS75560.1"/>
    </source>
</evidence>
<dbReference type="EMBL" id="FPAJ01000002">
    <property type="protein sequence ID" value="SFS75560.1"/>
    <property type="molecule type" value="Genomic_DNA"/>
</dbReference>
<protein>
    <submittedName>
        <fullName evidence="1">Uncharacterized protein</fullName>
    </submittedName>
</protein>
<gene>
    <name evidence="1" type="ORF">SAMN04488040_1885</name>
</gene>
<accession>A0A1I6SFG1</accession>
<proteinExistence type="predicted"/>
<evidence type="ECO:0000313" key="2">
    <source>
        <dbReference type="Proteomes" id="UP000199239"/>
    </source>
</evidence>
<keyword evidence="2" id="KW-1185">Reference proteome</keyword>
<reference evidence="2" key="1">
    <citation type="submission" date="2016-10" db="EMBL/GenBank/DDBJ databases">
        <authorList>
            <person name="Varghese N."/>
            <person name="Submissions S."/>
        </authorList>
    </citation>
    <scope>NUCLEOTIDE SEQUENCE [LARGE SCALE GENOMIC DNA]</scope>
    <source>
        <strain evidence="2">DSM 23422</strain>
    </source>
</reference>
<sequence length="92" mass="10623">MFRDPDKGRPQRRSLYLRGLCTAYYPNPLHAAPALDHITMVHRSYPMADTGTKAQQVLQIRGDYLHTDALKRRLSAGQAWRQYTQLCCKYGI</sequence>
<dbReference type="Proteomes" id="UP000199239">
    <property type="component" value="Unassembled WGS sequence"/>
</dbReference>
<name>A0A1I6SFG1_9RHOB</name>